<evidence type="ECO:0000256" key="4">
    <source>
        <dbReference type="ARBA" id="ARBA00022638"/>
    </source>
</evidence>
<feature type="disulfide bond" evidence="9">
    <location>
        <begin position="33"/>
        <end position="118"/>
    </location>
</feature>
<dbReference type="InterPro" id="IPR008597">
    <property type="entry name" value="Invert_lysozyme"/>
</dbReference>
<dbReference type="GO" id="GO:0031640">
    <property type="term" value="P:killing of cells of another organism"/>
    <property type="evidence" value="ECO:0007669"/>
    <property type="project" value="UniProtKB-KW"/>
</dbReference>
<dbReference type="AlphaFoldDB" id="A0A1J0M172"/>
<evidence type="ECO:0000256" key="3">
    <source>
        <dbReference type="ARBA" id="ARBA00022529"/>
    </source>
</evidence>
<evidence type="ECO:0000256" key="6">
    <source>
        <dbReference type="ARBA" id="ARBA00023022"/>
    </source>
</evidence>
<protein>
    <recommendedName>
        <fullName evidence="2">lysozyme</fullName>
        <ecNumber evidence="2">3.2.1.17</ecNumber>
    </recommendedName>
</protein>
<accession>A0A1J0M172</accession>
<evidence type="ECO:0000256" key="5">
    <source>
        <dbReference type="ARBA" id="ARBA00022801"/>
    </source>
</evidence>
<evidence type="ECO:0000256" key="10">
    <source>
        <dbReference type="SAM" id="SignalP"/>
    </source>
</evidence>
<keyword evidence="4" id="KW-0081">Bacteriolytic enzyme</keyword>
<dbReference type="CDD" id="cd16890">
    <property type="entry name" value="lyz_i"/>
    <property type="match status" value="1"/>
</dbReference>
<dbReference type="EMBL" id="KX353921">
    <property type="protein sequence ID" value="APD13829.1"/>
    <property type="molecule type" value="mRNA"/>
</dbReference>
<dbReference type="PROSITE" id="PS51909">
    <property type="entry name" value="LYSOZYME_I"/>
    <property type="match status" value="1"/>
</dbReference>
<dbReference type="EC" id="3.2.1.17" evidence="2"/>
<comment type="catalytic activity">
    <reaction evidence="1">
        <text>Hydrolysis of (1-&gt;4)-beta-linkages between N-acetylmuramic acid and N-acetyl-D-glucosamine residues in a peptidoglycan and between N-acetyl-D-glucosamine residues in chitodextrins.</text>
        <dbReference type="EC" id="3.2.1.17"/>
    </reaction>
</comment>
<evidence type="ECO:0000256" key="8">
    <source>
        <dbReference type="ARBA" id="ARBA00023295"/>
    </source>
</evidence>
<reference evidence="11" key="1">
    <citation type="submission" date="2016-06" db="EMBL/GenBank/DDBJ databases">
        <title>20E Activates PGRPs-Mediated Immune Response in Locusta migratoria.</title>
        <authorList>
            <person name="Han P."/>
            <person name="Fan J."/>
            <person name="Ma E."/>
            <person name="Zhang J."/>
        </authorList>
    </citation>
    <scope>NUCLEOTIDE SEQUENCE</scope>
</reference>
<dbReference type="Pfam" id="PF05497">
    <property type="entry name" value="Destabilase"/>
    <property type="match status" value="1"/>
</dbReference>
<feature type="disulfide bond" evidence="9">
    <location>
        <begin position="38"/>
        <end position="43"/>
    </location>
</feature>
<dbReference type="SUPFAM" id="SSF53955">
    <property type="entry name" value="Lysozyme-like"/>
    <property type="match status" value="1"/>
</dbReference>
<keyword evidence="3" id="KW-0929">Antimicrobial</keyword>
<evidence type="ECO:0000256" key="9">
    <source>
        <dbReference type="PIRSR" id="PIRSR608597-3"/>
    </source>
</evidence>
<dbReference type="GO" id="GO:0003796">
    <property type="term" value="F:lysozyme activity"/>
    <property type="evidence" value="ECO:0007669"/>
    <property type="project" value="UniProtKB-EC"/>
</dbReference>
<evidence type="ECO:0000313" key="11">
    <source>
        <dbReference type="EMBL" id="APD13829.1"/>
    </source>
</evidence>
<dbReference type="InterPro" id="IPR023346">
    <property type="entry name" value="Lysozyme-like_dom_sf"/>
</dbReference>
<feature type="disulfide bond" evidence="9">
    <location>
        <begin position="88"/>
        <end position="94"/>
    </location>
</feature>
<name>A0A1J0M172_LOCMI</name>
<feature type="signal peptide" evidence="10">
    <location>
        <begin position="1"/>
        <end position="24"/>
    </location>
</feature>
<keyword evidence="6" id="KW-0044">Antibiotic</keyword>
<dbReference type="Gene3D" id="1.10.530.10">
    <property type="match status" value="1"/>
</dbReference>
<evidence type="ECO:0000256" key="2">
    <source>
        <dbReference type="ARBA" id="ARBA00012732"/>
    </source>
</evidence>
<keyword evidence="7 9" id="KW-1015">Disulfide bond</keyword>
<evidence type="ECO:0000256" key="7">
    <source>
        <dbReference type="ARBA" id="ARBA00023157"/>
    </source>
</evidence>
<keyword evidence="8" id="KW-0326">Glycosidase</keyword>
<dbReference type="PANTHER" id="PTHR11195:SF13">
    <property type="entry name" value="INVERTEBRATE-TYPE LYSOZYME 2-RELATED"/>
    <property type="match status" value="1"/>
</dbReference>
<keyword evidence="5" id="KW-0378">Hydrolase</keyword>
<dbReference type="GO" id="GO:0042742">
    <property type="term" value="P:defense response to bacterium"/>
    <property type="evidence" value="ECO:0007669"/>
    <property type="project" value="UniProtKB-KW"/>
</dbReference>
<proteinExistence type="evidence at transcript level"/>
<sequence length="163" mass="17544">MATTARHLTPLLLLIVSPFAASQGEGLVVSEQCLHCLCVANGCDTEKVCGDGERNCGPFQISEPFWVDAYKPVIPGDLPTDLRAFQRCADDIFCSAKAVEAYMGRFPKDCNGDGSVDCMDFMLIHQHGPGACGGDRTVAPVLRFIACWNSIKEANSTTQTLPS</sequence>
<evidence type="ECO:0000256" key="1">
    <source>
        <dbReference type="ARBA" id="ARBA00000632"/>
    </source>
</evidence>
<organism evidence="11">
    <name type="scientific">Locusta migratoria</name>
    <name type="common">Migratory locust</name>
    <dbReference type="NCBI Taxonomy" id="7004"/>
    <lineage>
        <taxon>Eukaryota</taxon>
        <taxon>Metazoa</taxon>
        <taxon>Ecdysozoa</taxon>
        <taxon>Arthropoda</taxon>
        <taxon>Hexapoda</taxon>
        <taxon>Insecta</taxon>
        <taxon>Pterygota</taxon>
        <taxon>Neoptera</taxon>
        <taxon>Polyneoptera</taxon>
        <taxon>Orthoptera</taxon>
        <taxon>Caelifera</taxon>
        <taxon>Acrididea</taxon>
        <taxon>Acridomorpha</taxon>
        <taxon>Acridoidea</taxon>
        <taxon>Acrididae</taxon>
        <taxon>Oedipodinae</taxon>
        <taxon>Locusta</taxon>
    </lineage>
</organism>
<keyword evidence="10" id="KW-0732">Signal</keyword>
<dbReference type="PANTHER" id="PTHR11195">
    <property type="entry name" value="DESTABILASE-RELATED"/>
    <property type="match status" value="1"/>
</dbReference>
<feature type="chain" id="PRO_5009614651" description="lysozyme" evidence="10">
    <location>
        <begin position="25"/>
        <end position="163"/>
    </location>
</feature>